<evidence type="ECO:0000313" key="2">
    <source>
        <dbReference type="EMBL" id="MEQ2176020.1"/>
    </source>
</evidence>
<dbReference type="Proteomes" id="UP001476798">
    <property type="component" value="Unassembled WGS sequence"/>
</dbReference>
<evidence type="ECO:0000313" key="3">
    <source>
        <dbReference type="Proteomes" id="UP001476798"/>
    </source>
</evidence>
<protein>
    <submittedName>
        <fullName evidence="2">Uncharacterized protein</fullName>
    </submittedName>
</protein>
<feature type="compositionally biased region" description="Basic residues" evidence="1">
    <location>
        <begin position="106"/>
        <end position="119"/>
    </location>
</feature>
<gene>
    <name evidence="2" type="ORF">GOODEAATRI_023873</name>
</gene>
<accession>A0ABV0NXB3</accession>
<dbReference type="EMBL" id="JAHRIO010052570">
    <property type="protein sequence ID" value="MEQ2176020.1"/>
    <property type="molecule type" value="Genomic_DNA"/>
</dbReference>
<name>A0ABV0NXB3_9TELE</name>
<sequence>MSGNNLHISLCRKMGISERRKIALLLTLPERELLNQLLVLKDCHTVITENWSKNSYRQNNQQHHERNIDAHFMLCACKERKYNPKLTHQGRKSSYFDSHNLGTKGGKFRMRQTQTRKSRLVAEGTKPRQGEE</sequence>
<evidence type="ECO:0000256" key="1">
    <source>
        <dbReference type="SAM" id="MobiDB-lite"/>
    </source>
</evidence>
<reference evidence="2 3" key="1">
    <citation type="submission" date="2021-06" db="EMBL/GenBank/DDBJ databases">
        <authorList>
            <person name="Palmer J.M."/>
        </authorList>
    </citation>
    <scope>NUCLEOTIDE SEQUENCE [LARGE SCALE GENOMIC DNA]</scope>
    <source>
        <strain evidence="2 3">GA_2019</strain>
        <tissue evidence="2">Muscle</tissue>
    </source>
</reference>
<feature type="region of interest" description="Disordered" evidence="1">
    <location>
        <begin position="88"/>
        <end position="132"/>
    </location>
</feature>
<keyword evidence="3" id="KW-1185">Reference proteome</keyword>
<comment type="caution">
    <text evidence="2">The sequence shown here is derived from an EMBL/GenBank/DDBJ whole genome shotgun (WGS) entry which is preliminary data.</text>
</comment>
<organism evidence="2 3">
    <name type="scientific">Goodea atripinnis</name>
    <dbReference type="NCBI Taxonomy" id="208336"/>
    <lineage>
        <taxon>Eukaryota</taxon>
        <taxon>Metazoa</taxon>
        <taxon>Chordata</taxon>
        <taxon>Craniata</taxon>
        <taxon>Vertebrata</taxon>
        <taxon>Euteleostomi</taxon>
        <taxon>Actinopterygii</taxon>
        <taxon>Neopterygii</taxon>
        <taxon>Teleostei</taxon>
        <taxon>Neoteleostei</taxon>
        <taxon>Acanthomorphata</taxon>
        <taxon>Ovalentaria</taxon>
        <taxon>Atherinomorphae</taxon>
        <taxon>Cyprinodontiformes</taxon>
        <taxon>Goodeidae</taxon>
        <taxon>Goodea</taxon>
    </lineage>
</organism>
<proteinExistence type="predicted"/>